<protein>
    <recommendedName>
        <fullName evidence="3">Small CPxCG-related zinc finger protein</fullName>
    </recommendedName>
</protein>
<dbReference type="Proteomes" id="UP000075321">
    <property type="component" value="Unassembled WGS sequence"/>
</dbReference>
<keyword evidence="2" id="KW-1185">Reference proteome</keyword>
<dbReference type="PATRIC" id="fig|1008153.3.peg.2833"/>
<comment type="caution">
    <text evidence="1">The sequence shown here is derived from an EMBL/GenBank/DDBJ whole genome shotgun (WGS) entry which is preliminary data.</text>
</comment>
<evidence type="ECO:0000313" key="1">
    <source>
        <dbReference type="EMBL" id="KYH25189.1"/>
    </source>
</evidence>
<gene>
    <name evidence="1" type="ORF">HAPAU_27730</name>
</gene>
<dbReference type="EMBL" id="LTAZ01000007">
    <property type="protein sequence ID" value="KYH25189.1"/>
    <property type="molecule type" value="Genomic_DNA"/>
</dbReference>
<dbReference type="RefSeq" id="WP_066383557.1">
    <property type="nucleotide sequence ID" value="NZ_LTAZ01000007.1"/>
</dbReference>
<accession>A0A151AC38</accession>
<sequence length="131" mass="13903">MDCATCGDETLLVSAPDLVAYLPGEPGTIAVCRTCLSVVPAEAEPVDDPADVAALSTGLPDDPDTALALALLVTLCESLALYRSEIEELVERIERAGVDPLSALDHLENDPSLDLALDVERRRHQLVQLLG</sequence>
<reference evidence="1 2" key="1">
    <citation type="submission" date="2016-02" db="EMBL/GenBank/DDBJ databases">
        <title>Genome sequence of Halalkalicoccus paucihalophilus DSM 24557.</title>
        <authorList>
            <person name="Poehlein A."/>
            <person name="Daniel R."/>
        </authorList>
    </citation>
    <scope>NUCLEOTIDE SEQUENCE [LARGE SCALE GENOMIC DNA]</scope>
    <source>
        <strain evidence="1 2">DSM 24557</strain>
    </source>
</reference>
<evidence type="ECO:0008006" key="3">
    <source>
        <dbReference type="Google" id="ProtNLM"/>
    </source>
</evidence>
<dbReference type="Pfam" id="PF19792">
    <property type="entry name" value="DUF6276"/>
    <property type="match status" value="1"/>
</dbReference>
<dbReference type="InterPro" id="IPR046243">
    <property type="entry name" value="DUF6276"/>
</dbReference>
<dbReference type="OrthoDB" id="212944at2157"/>
<dbReference type="AlphaFoldDB" id="A0A151AC38"/>
<evidence type="ECO:0000313" key="2">
    <source>
        <dbReference type="Proteomes" id="UP000075321"/>
    </source>
</evidence>
<proteinExistence type="predicted"/>
<organism evidence="1 2">
    <name type="scientific">Halalkalicoccus paucihalophilus</name>
    <dbReference type="NCBI Taxonomy" id="1008153"/>
    <lineage>
        <taxon>Archaea</taxon>
        <taxon>Methanobacteriati</taxon>
        <taxon>Methanobacteriota</taxon>
        <taxon>Stenosarchaea group</taxon>
        <taxon>Halobacteria</taxon>
        <taxon>Halobacteriales</taxon>
        <taxon>Halococcaceae</taxon>
        <taxon>Halalkalicoccus</taxon>
    </lineage>
</organism>
<name>A0A151AC38_9EURY</name>